<evidence type="ECO:0000256" key="5">
    <source>
        <dbReference type="ARBA" id="ARBA00022729"/>
    </source>
</evidence>
<keyword evidence="5 14" id="KW-0732">Signal</keyword>
<dbReference type="InterPro" id="IPR045874">
    <property type="entry name" value="LRK10/LRL21-25-like"/>
</dbReference>
<evidence type="ECO:0000256" key="14">
    <source>
        <dbReference type="SAM" id="SignalP"/>
    </source>
</evidence>
<evidence type="ECO:0000256" key="4">
    <source>
        <dbReference type="ARBA" id="ARBA00022692"/>
    </source>
</evidence>
<keyword evidence="6 12" id="KW-0547">Nucleotide-binding</keyword>
<comment type="caution">
    <text evidence="16">The sequence shown here is derived from an EMBL/GenBank/DDBJ whole genome shotgun (WGS) entry which is preliminary data.</text>
</comment>
<gene>
    <name evidence="16" type="ORF">LITE_LOCUS25433</name>
</gene>
<organism evidence="16 17">
    <name type="scientific">Linum tenue</name>
    <dbReference type="NCBI Taxonomy" id="586396"/>
    <lineage>
        <taxon>Eukaryota</taxon>
        <taxon>Viridiplantae</taxon>
        <taxon>Streptophyta</taxon>
        <taxon>Embryophyta</taxon>
        <taxon>Tracheophyta</taxon>
        <taxon>Spermatophyta</taxon>
        <taxon>Magnoliopsida</taxon>
        <taxon>eudicotyledons</taxon>
        <taxon>Gunneridae</taxon>
        <taxon>Pentapetalae</taxon>
        <taxon>rosids</taxon>
        <taxon>fabids</taxon>
        <taxon>Malpighiales</taxon>
        <taxon>Linaceae</taxon>
        <taxon>Linum</taxon>
    </lineage>
</organism>
<dbReference type="InterPro" id="IPR017441">
    <property type="entry name" value="Protein_kinase_ATP_BS"/>
</dbReference>
<protein>
    <recommendedName>
        <fullName evidence="15">Protein kinase domain-containing protein</fullName>
    </recommendedName>
</protein>
<dbReference type="Proteomes" id="UP001154282">
    <property type="component" value="Unassembled WGS sequence"/>
</dbReference>
<evidence type="ECO:0000256" key="8">
    <source>
        <dbReference type="ARBA" id="ARBA00022840"/>
    </source>
</evidence>
<dbReference type="Gene3D" id="1.10.510.10">
    <property type="entry name" value="Transferase(Phosphotransferase) domain 1"/>
    <property type="match status" value="1"/>
</dbReference>
<evidence type="ECO:0000256" key="10">
    <source>
        <dbReference type="ARBA" id="ARBA00023136"/>
    </source>
</evidence>
<feature type="transmembrane region" description="Helical" evidence="13">
    <location>
        <begin position="255"/>
        <end position="273"/>
    </location>
</feature>
<evidence type="ECO:0000256" key="3">
    <source>
        <dbReference type="ARBA" id="ARBA00022679"/>
    </source>
</evidence>
<keyword evidence="7" id="KW-0418">Kinase</keyword>
<evidence type="ECO:0000256" key="7">
    <source>
        <dbReference type="ARBA" id="ARBA00022777"/>
    </source>
</evidence>
<dbReference type="GO" id="GO:0005524">
    <property type="term" value="F:ATP binding"/>
    <property type="evidence" value="ECO:0007669"/>
    <property type="project" value="UniProtKB-UniRule"/>
</dbReference>
<evidence type="ECO:0000313" key="17">
    <source>
        <dbReference type="Proteomes" id="UP001154282"/>
    </source>
</evidence>
<dbReference type="PROSITE" id="PS00107">
    <property type="entry name" value="PROTEIN_KINASE_ATP"/>
    <property type="match status" value="1"/>
</dbReference>
<keyword evidence="8 12" id="KW-0067">ATP-binding</keyword>
<keyword evidence="17" id="KW-1185">Reference proteome</keyword>
<dbReference type="InterPro" id="IPR008271">
    <property type="entry name" value="Ser/Thr_kinase_AS"/>
</dbReference>
<dbReference type="Pfam" id="PF07714">
    <property type="entry name" value="PK_Tyr_Ser-Thr"/>
    <property type="match status" value="1"/>
</dbReference>
<keyword evidence="9 13" id="KW-1133">Transmembrane helix</keyword>
<feature type="chain" id="PRO_5043818736" description="Protein kinase domain-containing protein" evidence="14">
    <location>
        <begin position="27"/>
        <end position="625"/>
    </location>
</feature>
<dbReference type="InterPro" id="IPR011009">
    <property type="entry name" value="Kinase-like_dom_sf"/>
</dbReference>
<dbReference type="PROSITE" id="PS50011">
    <property type="entry name" value="PROTEIN_KINASE_DOM"/>
    <property type="match status" value="1"/>
</dbReference>
<dbReference type="InterPro" id="IPR025287">
    <property type="entry name" value="WAK_GUB"/>
</dbReference>
<evidence type="ECO:0000259" key="15">
    <source>
        <dbReference type="PROSITE" id="PS50011"/>
    </source>
</evidence>
<evidence type="ECO:0000256" key="12">
    <source>
        <dbReference type="PROSITE-ProRule" id="PRU10141"/>
    </source>
</evidence>
<evidence type="ECO:0000256" key="13">
    <source>
        <dbReference type="SAM" id="Phobius"/>
    </source>
</evidence>
<accession>A0AAV0LT71</accession>
<dbReference type="AlphaFoldDB" id="A0AAV0LT71"/>
<dbReference type="GO" id="GO:0004674">
    <property type="term" value="F:protein serine/threonine kinase activity"/>
    <property type="evidence" value="ECO:0007669"/>
    <property type="project" value="UniProtKB-KW"/>
</dbReference>
<keyword evidence="2" id="KW-0723">Serine/threonine-protein kinase</keyword>
<feature type="domain" description="Protein kinase" evidence="15">
    <location>
        <begin position="307"/>
        <end position="591"/>
    </location>
</feature>
<name>A0AAV0LT71_9ROSI</name>
<reference evidence="16" key="1">
    <citation type="submission" date="2022-08" db="EMBL/GenBank/DDBJ databases">
        <authorList>
            <person name="Gutierrez-Valencia J."/>
        </authorList>
    </citation>
    <scope>NUCLEOTIDE SEQUENCE</scope>
</reference>
<evidence type="ECO:0000313" key="16">
    <source>
        <dbReference type="EMBL" id="CAI0437347.1"/>
    </source>
</evidence>
<feature type="signal peptide" evidence="14">
    <location>
        <begin position="1"/>
        <end position="26"/>
    </location>
</feature>
<sequence>MIRSPNTSFLPTLPLLLLLFLLTAQAAQPRFLAQTCNSSCGELTGITYPFRLTTDPQGCGDTDYEISCENDKPTLQFHSGKYHVRRISYGSRTIRVVDPSFFAANGTCIGLPSQSLSVMELNEDSRYRGFASNIETSFVRCSGNITIQSYRRVPCLSDDDGLNSVYVSYGTYIISGLKGPCSFLARVPTIYQAVMGPSYENIMLLLQEGFDLGWSVECHDTPFTYECRSPEYYVYGVVSFFAGFLSSVFFDVTLVARFVLAPMVVFGFLIHKYRTTQKSTVTEMVVAKNSSLVARRYSYADIVAMTDQFRDKIGRGRFGTVFKGKLPDGGLVAVKVLGDPIKLAGEGFVNEINVIARVHHNNVVRLLGVCSEGSHNVLVLDYMPNGSLDKYIASREEGTKFQPLSLEQLLQVALGTARGIRHLHEGCDSCILHMDIKSQNVLLDHGFVPKVTDFGLSKFHNKEGKDSFSMGTPRADLRYVAPEVLSNGLGDVLCRSDVYSFGMLLLEMVEGKWLAESKGKSSSQVYFPMWVYDHLSEGGDLELQNVTQLESAIARKLCVVGLWCIQKSVSQRPLMAKVVEMLETNGDHLQLPPNSFCFPEHVSAKDLQSDSSRQLLIPESVEPSS</sequence>
<dbReference type="Gene3D" id="3.30.200.20">
    <property type="entry name" value="Phosphorylase Kinase, domain 1"/>
    <property type="match status" value="1"/>
</dbReference>
<proteinExistence type="predicted"/>
<dbReference type="EMBL" id="CAMGYJ010000006">
    <property type="protein sequence ID" value="CAI0437347.1"/>
    <property type="molecule type" value="Genomic_DNA"/>
</dbReference>
<feature type="binding site" evidence="12">
    <location>
        <position position="335"/>
    </location>
    <ligand>
        <name>ATP</name>
        <dbReference type="ChEBI" id="CHEBI:30616"/>
    </ligand>
</feature>
<dbReference type="Pfam" id="PF13947">
    <property type="entry name" value="GUB_WAK_bind"/>
    <property type="match status" value="1"/>
</dbReference>
<evidence type="ECO:0000256" key="9">
    <source>
        <dbReference type="ARBA" id="ARBA00022989"/>
    </source>
</evidence>
<dbReference type="SUPFAM" id="SSF56112">
    <property type="entry name" value="Protein kinase-like (PK-like)"/>
    <property type="match status" value="1"/>
</dbReference>
<dbReference type="SMART" id="SM00220">
    <property type="entry name" value="S_TKc"/>
    <property type="match status" value="1"/>
</dbReference>
<evidence type="ECO:0000256" key="1">
    <source>
        <dbReference type="ARBA" id="ARBA00004479"/>
    </source>
</evidence>
<dbReference type="GO" id="GO:0030247">
    <property type="term" value="F:polysaccharide binding"/>
    <property type="evidence" value="ECO:0007669"/>
    <property type="project" value="InterPro"/>
</dbReference>
<dbReference type="InterPro" id="IPR000719">
    <property type="entry name" value="Prot_kinase_dom"/>
</dbReference>
<evidence type="ECO:0000256" key="11">
    <source>
        <dbReference type="ARBA" id="ARBA00023180"/>
    </source>
</evidence>
<dbReference type="GO" id="GO:0016020">
    <property type="term" value="C:membrane"/>
    <property type="evidence" value="ECO:0007669"/>
    <property type="project" value="UniProtKB-SubCell"/>
</dbReference>
<evidence type="ECO:0000256" key="6">
    <source>
        <dbReference type="ARBA" id="ARBA00022741"/>
    </source>
</evidence>
<keyword evidence="3" id="KW-0808">Transferase</keyword>
<dbReference type="PANTHER" id="PTHR27009">
    <property type="entry name" value="RUST RESISTANCE KINASE LR10-RELATED"/>
    <property type="match status" value="1"/>
</dbReference>
<comment type="subcellular location">
    <subcellularLocation>
        <location evidence="1">Membrane</location>
        <topology evidence="1">Single-pass type I membrane protein</topology>
    </subcellularLocation>
</comment>
<evidence type="ECO:0000256" key="2">
    <source>
        <dbReference type="ARBA" id="ARBA00022527"/>
    </source>
</evidence>
<keyword evidence="4 13" id="KW-0812">Transmembrane</keyword>
<dbReference type="InterPro" id="IPR001245">
    <property type="entry name" value="Ser-Thr/Tyr_kinase_cat_dom"/>
</dbReference>
<keyword evidence="11" id="KW-0325">Glycoprotein</keyword>
<dbReference type="PROSITE" id="PS00108">
    <property type="entry name" value="PROTEIN_KINASE_ST"/>
    <property type="match status" value="1"/>
</dbReference>
<keyword evidence="10 13" id="KW-0472">Membrane</keyword>